<evidence type="ECO:0000259" key="8">
    <source>
        <dbReference type="Pfam" id="PF16363"/>
    </source>
</evidence>
<evidence type="ECO:0000256" key="4">
    <source>
        <dbReference type="ARBA" id="ARBA00011990"/>
    </source>
</evidence>
<comment type="cofactor">
    <cofactor evidence="2">
        <name>NAD(+)</name>
        <dbReference type="ChEBI" id="CHEBI:57540"/>
    </cofactor>
</comment>
<evidence type="ECO:0000256" key="7">
    <source>
        <dbReference type="ARBA" id="ARBA00067702"/>
    </source>
</evidence>
<gene>
    <name evidence="9" type="ORF">LSH36_473g03000</name>
</gene>
<dbReference type="SUPFAM" id="SSF51735">
    <property type="entry name" value="NAD(P)-binding Rossmann-fold domains"/>
    <property type="match status" value="1"/>
</dbReference>
<dbReference type="GO" id="GO:0008460">
    <property type="term" value="F:dTDP-glucose 4,6-dehydratase activity"/>
    <property type="evidence" value="ECO:0007669"/>
    <property type="project" value="UniProtKB-EC"/>
</dbReference>
<dbReference type="Gene3D" id="3.40.50.720">
    <property type="entry name" value="NAD(P)-binding Rossmann-like Domain"/>
    <property type="match status" value="1"/>
</dbReference>
<proteinExistence type="inferred from homology"/>
<evidence type="ECO:0000256" key="5">
    <source>
        <dbReference type="ARBA" id="ARBA00023027"/>
    </source>
</evidence>
<protein>
    <recommendedName>
        <fullName evidence="7">dTDP-D-glucose 4,6-dehydratase</fullName>
        <ecNumber evidence="4">4.2.1.46</ecNumber>
    </recommendedName>
</protein>
<evidence type="ECO:0000313" key="9">
    <source>
        <dbReference type="EMBL" id="KAK2148970.1"/>
    </source>
</evidence>
<dbReference type="InterPro" id="IPR005888">
    <property type="entry name" value="dTDP_Gluc_deHydtase"/>
</dbReference>
<comment type="catalytic activity">
    <reaction evidence="1">
        <text>dTDP-alpha-D-glucose = dTDP-4-dehydro-6-deoxy-alpha-D-glucose + H2O</text>
        <dbReference type="Rhea" id="RHEA:17221"/>
        <dbReference type="ChEBI" id="CHEBI:15377"/>
        <dbReference type="ChEBI" id="CHEBI:57477"/>
        <dbReference type="ChEBI" id="CHEBI:57649"/>
        <dbReference type="EC" id="4.2.1.46"/>
    </reaction>
</comment>
<feature type="domain" description="NAD(P)-binding" evidence="8">
    <location>
        <begin position="126"/>
        <end position="407"/>
    </location>
</feature>
<dbReference type="FunFam" id="3.40.50.720:FF:000304">
    <property type="entry name" value="UDP-glucose 4,6-dehydratase"/>
    <property type="match status" value="1"/>
</dbReference>
<name>A0AAD9JAZ9_9ANNE</name>
<dbReference type="PANTHER" id="PTHR43000">
    <property type="entry name" value="DTDP-D-GLUCOSE 4,6-DEHYDRATASE-RELATED"/>
    <property type="match status" value="1"/>
</dbReference>
<comment type="caution">
    <text evidence="9">The sequence shown here is derived from an EMBL/GenBank/DDBJ whole genome shotgun (WGS) entry which is preliminary data.</text>
</comment>
<dbReference type="EC" id="4.2.1.46" evidence="4"/>
<accession>A0AAD9JAZ9</accession>
<dbReference type="Proteomes" id="UP001208570">
    <property type="component" value="Unassembled WGS sequence"/>
</dbReference>
<evidence type="ECO:0000256" key="3">
    <source>
        <dbReference type="ARBA" id="ARBA00008178"/>
    </source>
</evidence>
<keyword evidence="10" id="KW-1185">Reference proteome</keyword>
<keyword evidence="5" id="KW-0520">NAD</keyword>
<evidence type="ECO:0000256" key="6">
    <source>
        <dbReference type="ARBA" id="ARBA00023239"/>
    </source>
</evidence>
<reference evidence="9" key="1">
    <citation type="journal article" date="2023" name="Mol. Biol. Evol.">
        <title>Third-Generation Sequencing Reveals the Adaptive Role of the Epigenome in Three Deep-Sea Polychaetes.</title>
        <authorList>
            <person name="Perez M."/>
            <person name="Aroh O."/>
            <person name="Sun Y."/>
            <person name="Lan Y."/>
            <person name="Juniper S.K."/>
            <person name="Young C.R."/>
            <person name="Angers B."/>
            <person name="Qian P.Y."/>
        </authorList>
    </citation>
    <scope>NUCLEOTIDE SEQUENCE</scope>
    <source>
        <strain evidence="9">P08H-3</strain>
    </source>
</reference>
<keyword evidence="6" id="KW-0456">Lyase</keyword>
<dbReference type="InterPro" id="IPR016040">
    <property type="entry name" value="NAD(P)-bd_dom"/>
</dbReference>
<dbReference type="Pfam" id="PF16363">
    <property type="entry name" value="GDP_Man_Dehyd"/>
    <property type="match status" value="1"/>
</dbReference>
<dbReference type="GO" id="GO:0009225">
    <property type="term" value="P:nucleotide-sugar metabolic process"/>
    <property type="evidence" value="ECO:0007669"/>
    <property type="project" value="InterPro"/>
</dbReference>
<evidence type="ECO:0000256" key="1">
    <source>
        <dbReference type="ARBA" id="ARBA00001539"/>
    </source>
</evidence>
<sequence length="447" mass="50962">MASDVAGYAININIIIINDGMMRYEFDPSKKDPLGDDLNVSCHSDDVGDANNLHVPATDAGQPGLQKNMAPYFTEKLIADIKAFDEHDCPGRANWIHPKITRGTFHIPKSLPKASASYTRVRLKGKLDYCASLHHLKSIHNKPNYKFVQGDICKLDFMRYLFQEENIDVVLHFAAQSHVDLSFWSSLDFTHTNVYGTHVLINTAHEAGIKLFVHVSTDEVYGGHNNFPDETHKECAKMNPTNPYAASKAAAECIVLSYWECFRFPVIITRANNVYGPHQYPEKVIPKFISLLERDQKCCIHGKGDTSRNFLYVSDVSEAFDSILHHGKPGEIYNVGTEFEISVIDLAKFLIHKLKGVDVVDDKMAQKYLCFVEDRPFNDQRYPMDSTKLRELGWLPKVSWEEGMDETIKWYTKMANFQSWPLAEEALHPYPLGSNTVRLNDKYNLRH</sequence>
<dbReference type="Gene3D" id="3.90.25.10">
    <property type="entry name" value="UDP-galactose 4-epimerase, domain 1"/>
    <property type="match status" value="1"/>
</dbReference>
<dbReference type="CDD" id="cd05246">
    <property type="entry name" value="dTDP_GD_SDR_e"/>
    <property type="match status" value="1"/>
</dbReference>
<evidence type="ECO:0000313" key="10">
    <source>
        <dbReference type="Proteomes" id="UP001208570"/>
    </source>
</evidence>
<dbReference type="AlphaFoldDB" id="A0AAD9JAZ9"/>
<evidence type="ECO:0000256" key="2">
    <source>
        <dbReference type="ARBA" id="ARBA00001911"/>
    </source>
</evidence>
<comment type="similarity">
    <text evidence="3">Belongs to the NAD(P)-dependent epimerase/dehydratase family. dTDP-glucose dehydratase subfamily.</text>
</comment>
<dbReference type="InterPro" id="IPR036291">
    <property type="entry name" value="NAD(P)-bd_dom_sf"/>
</dbReference>
<organism evidence="9 10">
    <name type="scientific">Paralvinella palmiformis</name>
    <dbReference type="NCBI Taxonomy" id="53620"/>
    <lineage>
        <taxon>Eukaryota</taxon>
        <taxon>Metazoa</taxon>
        <taxon>Spiralia</taxon>
        <taxon>Lophotrochozoa</taxon>
        <taxon>Annelida</taxon>
        <taxon>Polychaeta</taxon>
        <taxon>Sedentaria</taxon>
        <taxon>Canalipalpata</taxon>
        <taxon>Terebellida</taxon>
        <taxon>Terebelliformia</taxon>
        <taxon>Alvinellidae</taxon>
        <taxon>Paralvinella</taxon>
    </lineage>
</organism>
<dbReference type="EMBL" id="JAODUP010000473">
    <property type="protein sequence ID" value="KAK2148970.1"/>
    <property type="molecule type" value="Genomic_DNA"/>
</dbReference>